<proteinExistence type="inferred from homology"/>
<dbReference type="InterPro" id="IPR036291">
    <property type="entry name" value="NAD(P)-bd_dom_sf"/>
</dbReference>
<evidence type="ECO:0000313" key="6">
    <source>
        <dbReference type="Proteomes" id="UP000295157"/>
    </source>
</evidence>
<evidence type="ECO:0000259" key="4">
    <source>
        <dbReference type="Pfam" id="PF21761"/>
    </source>
</evidence>
<dbReference type="GO" id="GO:0031491">
    <property type="term" value="F:nucleosome binding"/>
    <property type="evidence" value="ECO:0007669"/>
    <property type="project" value="TreeGrafter"/>
</dbReference>
<evidence type="ECO:0000313" key="5">
    <source>
        <dbReference type="EMBL" id="TDC07232.1"/>
    </source>
</evidence>
<keyword evidence="6" id="KW-1185">Reference proteome</keyword>
<dbReference type="InterPro" id="IPR015815">
    <property type="entry name" value="HIBADH-related"/>
</dbReference>
<dbReference type="GO" id="GO:0000785">
    <property type="term" value="C:chromatin"/>
    <property type="evidence" value="ECO:0007669"/>
    <property type="project" value="TreeGrafter"/>
</dbReference>
<organism evidence="5 6">
    <name type="scientific">Nonomuraea longispora</name>
    <dbReference type="NCBI Taxonomy" id="1848320"/>
    <lineage>
        <taxon>Bacteria</taxon>
        <taxon>Bacillati</taxon>
        <taxon>Actinomycetota</taxon>
        <taxon>Actinomycetes</taxon>
        <taxon>Streptosporangiales</taxon>
        <taxon>Streptosporangiaceae</taxon>
        <taxon>Nonomuraea</taxon>
    </lineage>
</organism>
<protein>
    <submittedName>
        <fullName evidence="5">NAD(P)-dependent oxidoreductase</fullName>
    </submittedName>
</protein>
<reference evidence="5 6" key="1">
    <citation type="submission" date="2019-02" db="EMBL/GenBank/DDBJ databases">
        <title>Draft genome sequences of novel Actinobacteria.</title>
        <authorList>
            <person name="Sahin N."/>
            <person name="Ay H."/>
            <person name="Saygin H."/>
        </authorList>
    </citation>
    <scope>NUCLEOTIDE SEQUENCE [LARGE SCALE GENOMIC DNA]</scope>
    <source>
        <strain evidence="5 6">KC201</strain>
    </source>
</reference>
<evidence type="ECO:0000256" key="1">
    <source>
        <dbReference type="ARBA" id="ARBA00009080"/>
    </source>
</evidence>
<comment type="caution">
    <text evidence="5">The sequence shown here is derived from an EMBL/GenBank/DDBJ whole genome shotgun (WGS) entry which is preliminary data.</text>
</comment>
<name>A0A4R4NJW6_9ACTN</name>
<dbReference type="InterPro" id="IPR006115">
    <property type="entry name" value="6PGDH_NADP-bd"/>
</dbReference>
<dbReference type="PANTHER" id="PTHR43580">
    <property type="entry name" value="OXIDOREDUCTASE GLYR1-RELATED"/>
    <property type="match status" value="1"/>
</dbReference>
<dbReference type="InterPro" id="IPR013328">
    <property type="entry name" value="6PGD_dom2"/>
</dbReference>
<dbReference type="GO" id="GO:0140673">
    <property type="term" value="P:transcription elongation-coupled chromatin remodeling"/>
    <property type="evidence" value="ECO:0007669"/>
    <property type="project" value="TreeGrafter"/>
</dbReference>
<keyword evidence="2" id="KW-0560">Oxidoreductase</keyword>
<dbReference type="EMBL" id="SMJZ01000043">
    <property type="protein sequence ID" value="TDC07232.1"/>
    <property type="molecule type" value="Genomic_DNA"/>
</dbReference>
<feature type="domain" description="6-phosphogluconate dehydrogenase NADP-binding" evidence="3">
    <location>
        <begin position="10"/>
        <end position="164"/>
    </location>
</feature>
<comment type="similarity">
    <text evidence="1">Belongs to the HIBADH-related family.</text>
</comment>
<sequence length="303" mass="31694">MTGNDPRMPVSVLGLGSMGAALAGAFLAAGHPTTVWNRTATRAVPLVEKGAIGAETIEGAVAASPLVVTCLTSFDDTREALRPAIPALAGRALVTLNSGSPADARTTAAWAIRQGARFLGGAVKNVPSAVGAPDTLLYYSGDRTVFDDHRPVLAALGGDTVYLGEEADLAAFYEMAVGGTLLPALVGFFQGAAAVQGRGLEAGTLVRFSVKWLEMIASLLPMYAREIDSRDYSRPMSSVNLFLAGAEWDADFAKEANVDMSWMNPLQDLVRRAAEAGHGDHSISSLVEMLRRPVVQSAGGSHP</sequence>
<dbReference type="OrthoDB" id="4535742at2"/>
<dbReference type="RefSeq" id="WP_132332896.1">
    <property type="nucleotide sequence ID" value="NZ_SMJZ01000043.1"/>
</dbReference>
<dbReference type="SUPFAM" id="SSF48179">
    <property type="entry name" value="6-phosphogluconate dehydrogenase C-terminal domain-like"/>
    <property type="match status" value="1"/>
</dbReference>
<dbReference type="Pfam" id="PF03446">
    <property type="entry name" value="NAD_binding_2"/>
    <property type="match status" value="1"/>
</dbReference>
<accession>A0A4R4NJW6</accession>
<feature type="domain" description="NADPH-dependent reductive aminase-like C-terminal" evidence="4">
    <location>
        <begin position="167"/>
        <end position="292"/>
    </location>
</feature>
<dbReference type="Proteomes" id="UP000295157">
    <property type="component" value="Unassembled WGS sequence"/>
</dbReference>
<dbReference type="AlphaFoldDB" id="A0A4R4NJW6"/>
<dbReference type="Gene3D" id="3.40.50.720">
    <property type="entry name" value="NAD(P)-binding Rossmann-like Domain"/>
    <property type="match status" value="1"/>
</dbReference>
<dbReference type="PIRSF" id="PIRSF000103">
    <property type="entry name" value="HIBADH"/>
    <property type="match status" value="1"/>
</dbReference>
<dbReference type="InterPro" id="IPR008927">
    <property type="entry name" value="6-PGluconate_DH-like_C_sf"/>
</dbReference>
<dbReference type="GO" id="GO:0003677">
    <property type="term" value="F:DNA binding"/>
    <property type="evidence" value="ECO:0007669"/>
    <property type="project" value="TreeGrafter"/>
</dbReference>
<evidence type="ECO:0000256" key="2">
    <source>
        <dbReference type="ARBA" id="ARBA00023002"/>
    </source>
</evidence>
<dbReference type="Pfam" id="PF21761">
    <property type="entry name" value="RedAm-like_C"/>
    <property type="match status" value="1"/>
</dbReference>
<dbReference type="InterPro" id="IPR051265">
    <property type="entry name" value="HIBADH-related_NP60_sf"/>
</dbReference>
<dbReference type="GO" id="GO:0016491">
    <property type="term" value="F:oxidoreductase activity"/>
    <property type="evidence" value="ECO:0007669"/>
    <property type="project" value="UniProtKB-KW"/>
</dbReference>
<dbReference type="Gene3D" id="1.10.1040.10">
    <property type="entry name" value="N-(1-d-carboxylethyl)-l-norvaline Dehydrogenase, domain 2"/>
    <property type="match status" value="1"/>
</dbReference>
<dbReference type="InterPro" id="IPR048666">
    <property type="entry name" value="RedAm-like_C"/>
</dbReference>
<gene>
    <name evidence="5" type="ORF">E1267_14130</name>
</gene>
<dbReference type="GO" id="GO:0050661">
    <property type="term" value="F:NADP binding"/>
    <property type="evidence" value="ECO:0007669"/>
    <property type="project" value="InterPro"/>
</dbReference>
<evidence type="ECO:0000259" key="3">
    <source>
        <dbReference type="Pfam" id="PF03446"/>
    </source>
</evidence>
<dbReference type="PANTHER" id="PTHR43580:SF2">
    <property type="entry name" value="CYTOKINE-LIKE NUCLEAR FACTOR N-PAC"/>
    <property type="match status" value="1"/>
</dbReference>
<dbReference type="SUPFAM" id="SSF51735">
    <property type="entry name" value="NAD(P)-binding Rossmann-fold domains"/>
    <property type="match status" value="1"/>
</dbReference>